<gene>
    <name evidence="4" type="ORF">NCTC12078_03387</name>
</gene>
<dbReference type="InterPro" id="IPR036116">
    <property type="entry name" value="FN3_sf"/>
</dbReference>
<dbReference type="Pfam" id="PF00041">
    <property type="entry name" value="fn3"/>
    <property type="match status" value="1"/>
</dbReference>
<keyword evidence="1 2" id="KW-0732">Signal</keyword>
<feature type="signal peptide" evidence="2">
    <location>
        <begin position="1"/>
        <end position="21"/>
    </location>
</feature>
<dbReference type="SUPFAM" id="SSF49265">
    <property type="entry name" value="Fibronectin type III"/>
    <property type="match status" value="1"/>
</dbReference>
<organism evidence="4 5">
    <name type="scientific">Chryseobacterium taihuense</name>
    <dbReference type="NCBI Taxonomy" id="1141221"/>
    <lineage>
        <taxon>Bacteria</taxon>
        <taxon>Pseudomonadati</taxon>
        <taxon>Bacteroidota</taxon>
        <taxon>Flavobacteriia</taxon>
        <taxon>Flavobacteriales</taxon>
        <taxon>Weeksellaceae</taxon>
        <taxon>Chryseobacterium group</taxon>
        <taxon>Chryseobacterium</taxon>
    </lineage>
</organism>
<dbReference type="Pfam" id="PF20009">
    <property type="entry name" value="GEVED"/>
    <property type="match status" value="1"/>
</dbReference>
<dbReference type="InterPro" id="IPR045474">
    <property type="entry name" value="GEVED"/>
</dbReference>
<feature type="domain" description="Fibronectin type-III" evidence="3">
    <location>
        <begin position="36"/>
        <end position="125"/>
    </location>
</feature>
<dbReference type="EMBL" id="LR215974">
    <property type="protein sequence ID" value="VFB05320.1"/>
    <property type="molecule type" value="Genomic_DNA"/>
</dbReference>
<dbReference type="AlphaFoldDB" id="A0A4U8WIJ9"/>
<proteinExistence type="predicted"/>
<evidence type="ECO:0000259" key="3">
    <source>
        <dbReference type="PROSITE" id="PS50853"/>
    </source>
</evidence>
<accession>A0A4U8WIJ9</accession>
<dbReference type="Pfam" id="PF18962">
    <property type="entry name" value="Por_Secre_tail"/>
    <property type="match status" value="1"/>
</dbReference>
<dbReference type="RefSeq" id="WP_130915276.1">
    <property type="nucleotide sequence ID" value="NZ_LR215974.1"/>
</dbReference>
<evidence type="ECO:0000256" key="2">
    <source>
        <dbReference type="SAM" id="SignalP"/>
    </source>
</evidence>
<evidence type="ECO:0000313" key="5">
    <source>
        <dbReference type="Proteomes" id="UP000290013"/>
    </source>
</evidence>
<name>A0A4U8WIJ9_9FLAO</name>
<dbReference type="Proteomes" id="UP000290013">
    <property type="component" value="Chromosome"/>
</dbReference>
<dbReference type="NCBIfam" id="TIGR04183">
    <property type="entry name" value="Por_Secre_tail"/>
    <property type="match status" value="1"/>
</dbReference>
<protein>
    <submittedName>
        <fullName evidence="4">Por secretion system C-terminal sorting domain</fullName>
    </submittedName>
</protein>
<dbReference type="InterPro" id="IPR003961">
    <property type="entry name" value="FN3_dom"/>
</dbReference>
<dbReference type="InterPro" id="IPR026444">
    <property type="entry name" value="Secre_tail"/>
</dbReference>
<dbReference type="Gene3D" id="2.60.40.10">
    <property type="entry name" value="Immunoglobulins"/>
    <property type="match status" value="1"/>
</dbReference>
<evidence type="ECO:0000256" key="1">
    <source>
        <dbReference type="ARBA" id="ARBA00022729"/>
    </source>
</evidence>
<feature type="chain" id="PRO_5020211427" evidence="2">
    <location>
        <begin position="22"/>
        <end position="361"/>
    </location>
</feature>
<dbReference type="InterPro" id="IPR013783">
    <property type="entry name" value="Ig-like_fold"/>
</dbReference>
<evidence type="ECO:0000313" key="4">
    <source>
        <dbReference type="EMBL" id="VFB05320.1"/>
    </source>
</evidence>
<dbReference type="PROSITE" id="PS50853">
    <property type="entry name" value="FN3"/>
    <property type="match status" value="1"/>
</dbReference>
<sequence length="361" mass="39807">MIKKILYLFLILSGVSFYCSYTETDKSSFLSYDIKPPANIQINNISQNSATVNWALNSNANFYMVRFRIANSNSPWLSIQIPSNQSFYIINGLMSCTTYEVQVADYVGSGSVSYSSSLFFTTLVADACVSASLDSSQKNISNVTITPFSGSGFPAMVSNSGASNYTDYKPDPARKITLITGSVNNIITVTKSAPLNSFDGVTVWIDFNGDGIFSDNERIMISYAISSTVLSSFSVPASVAKCDVTMRVIYSPPTVQSACGNFATGEVEDYSVHFTTLSNLGLHEAEIDGEILAFPNPVKDILYFTISSLDYNYEIYNTTGQMMSKGRLYNKSVDVKLLPKGIYFISLWSKEKKIRLKFIKD</sequence>
<dbReference type="KEGG" id="ctai:NCTC12078_03387"/>
<reference evidence="4 5" key="1">
    <citation type="submission" date="2019-02" db="EMBL/GenBank/DDBJ databases">
        <authorList>
            <consortium name="Pathogen Informatics"/>
        </authorList>
    </citation>
    <scope>NUCLEOTIDE SEQUENCE [LARGE SCALE GENOMIC DNA]</scope>
    <source>
        <strain evidence="4 5">3012STDY6944375</strain>
    </source>
</reference>
<dbReference type="CDD" id="cd00063">
    <property type="entry name" value="FN3"/>
    <property type="match status" value="1"/>
</dbReference>